<evidence type="ECO:0000313" key="4">
    <source>
        <dbReference type="EMBL" id="MCG2460921.1"/>
    </source>
</evidence>
<reference evidence="4" key="1">
    <citation type="submission" date="2023-02" db="EMBL/GenBank/DDBJ databases">
        <title>Genome of Flavobacteriaceae gen. nov. sp. strain F89.</title>
        <authorList>
            <person name="Wang Y."/>
        </authorList>
    </citation>
    <scope>NUCLEOTIDE SEQUENCE</scope>
    <source>
        <strain evidence="4">F89</strain>
    </source>
</reference>
<evidence type="ECO:0000313" key="5">
    <source>
        <dbReference type="Proteomes" id="UP001200642"/>
    </source>
</evidence>
<dbReference type="InterPro" id="IPR025665">
    <property type="entry name" value="Beta-barrel_OMP_2"/>
</dbReference>
<feature type="compositionally biased region" description="Polar residues" evidence="1">
    <location>
        <begin position="169"/>
        <end position="183"/>
    </location>
</feature>
<protein>
    <submittedName>
        <fullName evidence="4">PorT family protein</fullName>
    </submittedName>
</protein>
<accession>A0AAE3JPD2</accession>
<keyword evidence="2" id="KW-1133">Transmembrane helix</keyword>
<feature type="domain" description="Outer membrane protein beta-barrel" evidence="3">
    <location>
        <begin position="303"/>
        <end position="478"/>
    </location>
</feature>
<keyword evidence="2" id="KW-0812">Transmembrane</keyword>
<dbReference type="EMBL" id="JAIRBC010000011">
    <property type="protein sequence ID" value="MCG2460921.1"/>
    <property type="molecule type" value="Genomic_DNA"/>
</dbReference>
<feature type="transmembrane region" description="Helical" evidence="2">
    <location>
        <begin position="45"/>
        <end position="64"/>
    </location>
</feature>
<feature type="region of interest" description="Disordered" evidence="1">
    <location>
        <begin position="80"/>
        <end position="183"/>
    </location>
</feature>
<proteinExistence type="predicted"/>
<feature type="compositionally biased region" description="Basic and acidic residues" evidence="1">
    <location>
        <begin position="102"/>
        <end position="111"/>
    </location>
</feature>
<dbReference type="Proteomes" id="UP001200642">
    <property type="component" value="Unassembled WGS sequence"/>
</dbReference>
<keyword evidence="2" id="KW-0472">Membrane</keyword>
<dbReference type="Pfam" id="PF13568">
    <property type="entry name" value="OMP_b-brl_2"/>
    <property type="match status" value="1"/>
</dbReference>
<feature type="compositionally biased region" description="Basic and acidic residues" evidence="1">
    <location>
        <begin position="136"/>
        <end position="146"/>
    </location>
</feature>
<feature type="compositionally biased region" description="Polar residues" evidence="1">
    <location>
        <begin position="112"/>
        <end position="135"/>
    </location>
</feature>
<evidence type="ECO:0000256" key="1">
    <source>
        <dbReference type="SAM" id="MobiDB-lite"/>
    </source>
</evidence>
<comment type="caution">
    <text evidence="4">The sequence shown here is derived from an EMBL/GenBank/DDBJ whole genome shotgun (WGS) entry which is preliminary data.</text>
</comment>
<sequence length="508" mass="55934">MSKKSIHNLFQEKFKDFQERPDDKVWDRIETTLDERKKSRNVFPIWWKLGAIAAGLALLLYLLGPFENNNPELPIITNSEKGQTPSIHKPKESKNPAITGADNKKAIKNEENLSTGIDVTNPNNKKVGTAVTSVKSNEKENSIDGKTKKKQPYRSSQAVITSREEDKQWATNGKSSPENGHISSKQPALIAKKSDSIDPLAQNIQGIRSENKEAITEESTIDSPTIPPSATPFTEAMVAVDTMEVSEKKSIFEVLDHNDAEFIADGKKQRWSVEPSIAPVYFNAAGEGSSIAPSFVNNSKSGEVSFSYGVLVSYGVGKKWSIRSGVQKVNYGYSTNDISYTSTFGIVSIPNIDNINYNTNSENLIVQNKNPGKPIPGMALDATAKNPTRTGKMLQQFGYLEVPMEVNYALLDKKFGIDLIGGVSSLFLTDNSVTLESGDRNTELGEANNINSVNFSANFGFGLNYRLLPKVHLNVEPIFKYQLNTFSNTAGSFQPFSIGVYSGLNFKF</sequence>
<keyword evidence="5" id="KW-1185">Reference proteome</keyword>
<gene>
    <name evidence="4" type="ORF">K8352_09180</name>
</gene>
<dbReference type="AlphaFoldDB" id="A0AAE3JPD2"/>
<evidence type="ECO:0000259" key="3">
    <source>
        <dbReference type="Pfam" id="PF13568"/>
    </source>
</evidence>
<organism evidence="4 5">
    <name type="scientific">Cerina litoralis</name>
    <dbReference type="NCBI Taxonomy" id="2874477"/>
    <lineage>
        <taxon>Bacteria</taxon>
        <taxon>Pseudomonadati</taxon>
        <taxon>Bacteroidota</taxon>
        <taxon>Flavobacteriia</taxon>
        <taxon>Flavobacteriales</taxon>
        <taxon>Flavobacteriaceae</taxon>
        <taxon>Cerina</taxon>
    </lineage>
</organism>
<dbReference type="RefSeq" id="WP_317902066.1">
    <property type="nucleotide sequence ID" value="NZ_JAIRBC010000011.1"/>
</dbReference>
<evidence type="ECO:0000256" key="2">
    <source>
        <dbReference type="SAM" id="Phobius"/>
    </source>
</evidence>
<name>A0AAE3JPD2_9FLAO</name>